<sequence length="69" mass="7711">MDISVTDADSPRALQRKRDLDYRIQHHANSPEQREPESAAALSKGATMPSSSKNRSTTYSIRTPPRVTE</sequence>
<proteinExistence type="predicted"/>
<feature type="compositionally biased region" description="Polar residues" evidence="1">
    <location>
        <begin position="48"/>
        <end position="61"/>
    </location>
</feature>
<feature type="region of interest" description="Disordered" evidence="1">
    <location>
        <begin position="1"/>
        <end position="69"/>
    </location>
</feature>
<dbReference type="RefSeq" id="XP_008880761.1">
    <property type="nucleotide sequence ID" value="XM_008882539.1"/>
</dbReference>
<name>A0A024T990_9STRA</name>
<dbReference type="AlphaFoldDB" id="A0A024T990"/>
<evidence type="ECO:0000256" key="1">
    <source>
        <dbReference type="SAM" id="MobiDB-lite"/>
    </source>
</evidence>
<accession>A0A024T990</accession>
<dbReference type="GeneID" id="20091694"/>
<organism evidence="2">
    <name type="scientific">Aphanomyces invadans</name>
    <dbReference type="NCBI Taxonomy" id="157072"/>
    <lineage>
        <taxon>Eukaryota</taxon>
        <taxon>Sar</taxon>
        <taxon>Stramenopiles</taxon>
        <taxon>Oomycota</taxon>
        <taxon>Saprolegniomycetes</taxon>
        <taxon>Saprolegniales</taxon>
        <taxon>Verrucalvaceae</taxon>
        <taxon>Aphanomyces</taxon>
    </lineage>
</organism>
<dbReference type="EMBL" id="KI914029">
    <property type="protein sequence ID" value="ETV90608.1"/>
    <property type="molecule type" value="Genomic_DNA"/>
</dbReference>
<reference evidence="2" key="1">
    <citation type="submission" date="2013-12" db="EMBL/GenBank/DDBJ databases">
        <title>The Genome Sequence of Aphanomyces invadans NJM9701.</title>
        <authorList>
            <consortium name="The Broad Institute Genomics Platform"/>
            <person name="Russ C."/>
            <person name="Tyler B."/>
            <person name="van West P."/>
            <person name="Dieguez-Uribeondo J."/>
            <person name="Young S.K."/>
            <person name="Zeng Q."/>
            <person name="Gargeya S."/>
            <person name="Fitzgerald M."/>
            <person name="Abouelleil A."/>
            <person name="Alvarado L."/>
            <person name="Chapman S.B."/>
            <person name="Gainer-Dewar J."/>
            <person name="Goldberg J."/>
            <person name="Griggs A."/>
            <person name="Gujja S."/>
            <person name="Hansen M."/>
            <person name="Howarth C."/>
            <person name="Imamovic A."/>
            <person name="Ireland A."/>
            <person name="Larimer J."/>
            <person name="McCowan C."/>
            <person name="Murphy C."/>
            <person name="Pearson M."/>
            <person name="Poon T.W."/>
            <person name="Priest M."/>
            <person name="Roberts A."/>
            <person name="Saif S."/>
            <person name="Shea T."/>
            <person name="Sykes S."/>
            <person name="Wortman J."/>
            <person name="Nusbaum C."/>
            <person name="Birren B."/>
        </authorList>
    </citation>
    <scope>NUCLEOTIDE SEQUENCE [LARGE SCALE GENOMIC DNA]</scope>
    <source>
        <strain evidence="2">NJM9701</strain>
    </source>
</reference>
<dbReference type="VEuPathDB" id="FungiDB:H310_14644"/>
<evidence type="ECO:0000313" key="2">
    <source>
        <dbReference type="EMBL" id="ETV90608.1"/>
    </source>
</evidence>
<gene>
    <name evidence="2" type="ORF">H310_14644</name>
</gene>
<protein>
    <submittedName>
        <fullName evidence="2">Uncharacterized protein</fullName>
    </submittedName>
</protein>